<comment type="caution">
    <text evidence="2">The sequence shown here is derived from an EMBL/GenBank/DDBJ whole genome shotgun (WGS) entry which is preliminary data.</text>
</comment>
<dbReference type="Proteomes" id="UP000266723">
    <property type="component" value="Unassembled WGS sequence"/>
</dbReference>
<evidence type="ECO:0000256" key="1">
    <source>
        <dbReference type="SAM" id="MobiDB-lite"/>
    </source>
</evidence>
<proteinExistence type="predicted"/>
<feature type="region of interest" description="Disordered" evidence="1">
    <location>
        <begin position="91"/>
        <end position="122"/>
    </location>
</feature>
<evidence type="ECO:0000313" key="2">
    <source>
        <dbReference type="EMBL" id="KAF3533318.1"/>
    </source>
</evidence>
<sequence length="154" mass="17073">MHDQDFLADSLLPFLMRMGLKWTEERSVSSPLIHPGLSFVEESSGSAMVASSWPGSMIRGASQTVINLNRANPSVNRVTELTHWIDPAEMAESPAPVTGGNSGGRRFTGGRRRRRTVAKDGGARQWTAARLRQTRFPAVARGRTSARRKIFRRL</sequence>
<name>A0ABQ7BM10_BRACR</name>
<reference evidence="2 3" key="1">
    <citation type="journal article" date="2020" name="BMC Genomics">
        <title>Intraspecific diversification of the crop wild relative Brassica cretica Lam. using demographic model selection.</title>
        <authorList>
            <person name="Kioukis A."/>
            <person name="Michalopoulou V.A."/>
            <person name="Briers L."/>
            <person name="Pirintsos S."/>
            <person name="Studholme D.J."/>
            <person name="Pavlidis P."/>
            <person name="Sarris P.F."/>
        </authorList>
    </citation>
    <scope>NUCLEOTIDE SEQUENCE [LARGE SCALE GENOMIC DNA]</scope>
    <source>
        <strain evidence="3">cv. PFS-1207/04</strain>
    </source>
</reference>
<gene>
    <name evidence="2" type="ORF">DY000_02040993</name>
</gene>
<organism evidence="2 3">
    <name type="scientific">Brassica cretica</name>
    <name type="common">Mustard</name>
    <dbReference type="NCBI Taxonomy" id="69181"/>
    <lineage>
        <taxon>Eukaryota</taxon>
        <taxon>Viridiplantae</taxon>
        <taxon>Streptophyta</taxon>
        <taxon>Embryophyta</taxon>
        <taxon>Tracheophyta</taxon>
        <taxon>Spermatophyta</taxon>
        <taxon>Magnoliopsida</taxon>
        <taxon>eudicotyledons</taxon>
        <taxon>Gunneridae</taxon>
        <taxon>Pentapetalae</taxon>
        <taxon>rosids</taxon>
        <taxon>malvids</taxon>
        <taxon>Brassicales</taxon>
        <taxon>Brassicaceae</taxon>
        <taxon>Brassiceae</taxon>
        <taxon>Brassica</taxon>
    </lineage>
</organism>
<evidence type="ECO:0000313" key="3">
    <source>
        <dbReference type="Proteomes" id="UP000266723"/>
    </source>
</evidence>
<protein>
    <submittedName>
        <fullName evidence="2">Uncharacterized protein</fullName>
    </submittedName>
</protein>
<dbReference type="EMBL" id="QGKV02001507">
    <property type="protein sequence ID" value="KAF3533318.1"/>
    <property type="molecule type" value="Genomic_DNA"/>
</dbReference>
<keyword evidence="3" id="KW-1185">Reference proteome</keyword>
<accession>A0ABQ7BM10</accession>